<organism evidence="2 3">
    <name type="scientific">Danaus plexippus plexippus</name>
    <dbReference type="NCBI Taxonomy" id="278856"/>
    <lineage>
        <taxon>Eukaryota</taxon>
        <taxon>Metazoa</taxon>
        <taxon>Ecdysozoa</taxon>
        <taxon>Arthropoda</taxon>
        <taxon>Hexapoda</taxon>
        <taxon>Insecta</taxon>
        <taxon>Pterygota</taxon>
        <taxon>Neoptera</taxon>
        <taxon>Endopterygota</taxon>
        <taxon>Lepidoptera</taxon>
        <taxon>Glossata</taxon>
        <taxon>Ditrysia</taxon>
        <taxon>Papilionoidea</taxon>
        <taxon>Nymphalidae</taxon>
        <taxon>Danainae</taxon>
        <taxon>Danaini</taxon>
        <taxon>Danaina</taxon>
        <taxon>Danaus</taxon>
        <taxon>Danaus</taxon>
    </lineage>
</organism>
<dbReference type="KEGG" id="dpl:KGM_209206"/>
<evidence type="ECO:0000256" key="1">
    <source>
        <dbReference type="SAM" id="MobiDB-lite"/>
    </source>
</evidence>
<evidence type="ECO:0000313" key="3">
    <source>
        <dbReference type="Proteomes" id="UP000007151"/>
    </source>
</evidence>
<accession>A0A212FDV4</accession>
<dbReference type="EMBL" id="AGBW02008999">
    <property type="protein sequence ID" value="OWR51893.1"/>
    <property type="molecule type" value="Genomic_DNA"/>
</dbReference>
<feature type="compositionally biased region" description="Low complexity" evidence="1">
    <location>
        <begin position="128"/>
        <end position="139"/>
    </location>
</feature>
<dbReference type="OrthoDB" id="7444416at2759"/>
<sequence length="238" mass="27151">MENITLDVRSCSALIPTDAVSTIHDEGSRVCPLCSSEIRLFYINFNEKLLMCENTECDFPFGYEEIQLVRVENYEDISDTRSGRTKPSMMSPSRSSIVSTAAWSEIEKLNKVTDDLDDSQMEMTQYEKFSQTKKSSSTKLSKDSKMKIQKHAEELKDLDMDLMKIKTDPKMINNEKWIKNLMSLQGISGKSLLQPQELIKLKKRTERKKSELKIDIEKGDTGMSSITIHLGKKDTTTA</sequence>
<dbReference type="AlphaFoldDB" id="A0A212FDV4"/>
<dbReference type="eggNOG" id="ENOG502TC1D">
    <property type="taxonomic scope" value="Eukaryota"/>
</dbReference>
<name>A0A212FDV4_DANPL</name>
<gene>
    <name evidence="2" type="ORF">KGM_209206</name>
</gene>
<keyword evidence="3" id="KW-1185">Reference proteome</keyword>
<feature type="region of interest" description="Disordered" evidence="1">
    <location>
        <begin position="126"/>
        <end position="147"/>
    </location>
</feature>
<dbReference type="Proteomes" id="UP000007151">
    <property type="component" value="Unassembled WGS sequence"/>
</dbReference>
<reference evidence="2 3" key="1">
    <citation type="journal article" date="2011" name="Cell">
        <title>The monarch butterfly genome yields insights into long-distance migration.</title>
        <authorList>
            <person name="Zhan S."/>
            <person name="Merlin C."/>
            <person name="Boore J.L."/>
            <person name="Reppert S.M."/>
        </authorList>
    </citation>
    <scope>NUCLEOTIDE SEQUENCE [LARGE SCALE GENOMIC DNA]</scope>
    <source>
        <strain evidence="2">F-2</strain>
    </source>
</reference>
<proteinExistence type="predicted"/>
<evidence type="ECO:0000313" key="2">
    <source>
        <dbReference type="EMBL" id="OWR51893.1"/>
    </source>
</evidence>
<protein>
    <submittedName>
        <fullName evidence="2">Uncharacterized protein</fullName>
    </submittedName>
</protein>
<comment type="caution">
    <text evidence="2">The sequence shown here is derived from an EMBL/GenBank/DDBJ whole genome shotgun (WGS) entry which is preliminary data.</text>
</comment>